<dbReference type="GO" id="GO:0016740">
    <property type="term" value="F:transferase activity"/>
    <property type="evidence" value="ECO:0007669"/>
    <property type="project" value="InterPro"/>
</dbReference>
<dbReference type="PROSITE" id="PS01150">
    <property type="entry name" value="COMPLEX1_20K"/>
    <property type="match status" value="1"/>
</dbReference>
<feature type="compositionally biased region" description="Basic and acidic residues" evidence="4">
    <location>
        <begin position="67"/>
        <end position="83"/>
    </location>
</feature>
<keyword evidence="3" id="KW-0004">4Fe-4S</keyword>
<reference evidence="6" key="1">
    <citation type="submission" date="2021-03" db="EMBL/GenBank/DDBJ databases">
        <authorList>
            <person name="Tagirdzhanova G."/>
        </authorList>
    </citation>
    <scope>NUCLEOTIDE SEQUENCE</scope>
</reference>
<dbReference type="GO" id="GO:0032981">
    <property type="term" value="P:mitochondrial respiratory chain complex I assembly"/>
    <property type="evidence" value="ECO:0007669"/>
    <property type="project" value="TreeGrafter"/>
</dbReference>
<feature type="compositionally biased region" description="Polar residues" evidence="4">
    <location>
        <begin position="169"/>
        <end position="180"/>
    </location>
</feature>
<comment type="similarity">
    <text evidence="1 3">Belongs to the complex I 20 kDa subunit family.</text>
</comment>
<sequence length="703" mass="77591">MSFSGASSDEGMRATNSADTTEPSTPTSPRAKVQTAWQSVKTSFKAKTSMPDLKCWLSSSPASESNSQERRGEDRHPEDEEQSHFCESLLGLMQRTGRFGYLDYSTDSPEREEEDIEVTEKEKEKEKDRNLRRSLKRLAASMVLRAKPASALFPFRAGPSALISSTASKSATTEVTSSRDAQGPPLSVTGKPRREVPLPSQEKKEGAMQYALTTMDQIANWARQGSLWPMTFGLACCAIEMMHLSTPRYDQDRLGIIFRASPRQSDVMIVAGTLTNKMAPALRQVYDQMPDPRWVISMGSCANGGGYYHYSYSVTRGCDRIVPVDIYVPGCPPTSEALMYGIFQLQKKMRHTRQGVQRIGMTDGWVSAFPRICTPFLEEMDHILSTPLSQIIAEGPNSTLTATQNAQPAIMATSIMILRVLEQEFGFDTGKRVDVCLGHSLGEFAALVSSRHLEYEDALRMVTRRADTMARCSRDAANTEGGEYGMVALVCEPDRISSLIEAIQDFLGHGVGEGGRVDSASHTPPIEQVVIANINSKNQIVLSGSIEKIQALLVNLRQFGGHDPRAVRLATDSPFHSQIMAPAAKMMRDLLDETQVGFEQALFPCVSNVSARPFSSVSQLKELLSRQCVETVRWWDSIRWLDQEEGVRRWVGIGPGKVGRNLVGKEVGMRGQDTIRGGGVWGVTEPKEVDAFLRGLEETEGVE</sequence>
<dbReference type="OrthoDB" id="541883at2759"/>
<comment type="caution">
    <text evidence="6">The sequence shown here is derived from an EMBL/GenBank/DDBJ whole genome shotgun (WGS) entry which is preliminary data.</text>
</comment>
<dbReference type="SMART" id="SM00827">
    <property type="entry name" value="PKS_AT"/>
    <property type="match status" value="1"/>
</dbReference>
<dbReference type="GO" id="GO:0009060">
    <property type="term" value="P:aerobic respiration"/>
    <property type="evidence" value="ECO:0007669"/>
    <property type="project" value="TreeGrafter"/>
</dbReference>
<evidence type="ECO:0000256" key="4">
    <source>
        <dbReference type="SAM" id="MobiDB-lite"/>
    </source>
</evidence>
<dbReference type="Gene3D" id="3.30.70.250">
    <property type="entry name" value="Malonyl-CoA ACP transacylase, ACP-binding"/>
    <property type="match status" value="1"/>
</dbReference>
<organism evidence="6 7">
    <name type="scientific">Alectoria fallacina</name>
    <dbReference type="NCBI Taxonomy" id="1903189"/>
    <lineage>
        <taxon>Eukaryota</taxon>
        <taxon>Fungi</taxon>
        <taxon>Dikarya</taxon>
        <taxon>Ascomycota</taxon>
        <taxon>Pezizomycotina</taxon>
        <taxon>Lecanoromycetes</taxon>
        <taxon>OSLEUM clade</taxon>
        <taxon>Lecanoromycetidae</taxon>
        <taxon>Lecanorales</taxon>
        <taxon>Lecanorineae</taxon>
        <taxon>Parmeliaceae</taxon>
        <taxon>Alectoria</taxon>
    </lineage>
</organism>
<dbReference type="GO" id="GO:0051539">
    <property type="term" value="F:4 iron, 4 sulfur cluster binding"/>
    <property type="evidence" value="ECO:0007669"/>
    <property type="project" value="UniProtKB-KW"/>
</dbReference>
<dbReference type="GO" id="GO:0005739">
    <property type="term" value="C:mitochondrion"/>
    <property type="evidence" value="ECO:0007669"/>
    <property type="project" value="GOC"/>
</dbReference>
<dbReference type="FunFam" id="3.40.50.12280:FF:000001">
    <property type="entry name" value="NADH-quinone oxidoreductase subunit B 2"/>
    <property type="match status" value="1"/>
</dbReference>
<proteinExistence type="inferred from homology"/>
<dbReference type="InterPro" id="IPR016036">
    <property type="entry name" value="Malonyl_transacylase_ACP-bd"/>
</dbReference>
<evidence type="ECO:0000313" key="7">
    <source>
        <dbReference type="Proteomes" id="UP000664203"/>
    </source>
</evidence>
<dbReference type="Gene3D" id="3.40.366.10">
    <property type="entry name" value="Malonyl-Coenzyme A Acyl Carrier Protein, domain 2"/>
    <property type="match status" value="1"/>
</dbReference>
<dbReference type="PANTHER" id="PTHR11995">
    <property type="entry name" value="NADH DEHYDROGENASE"/>
    <property type="match status" value="1"/>
</dbReference>
<keyword evidence="3" id="KW-0479">Metal-binding</keyword>
<protein>
    <recommendedName>
        <fullName evidence="5">Malonyl-CoA:ACP transacylase (MAT) domain-containing protein</fullName>
    </recommendedName>
</protein>
<dbReference type="GO" id="GO:0008137">
    <property type="term" value="F:NADH dehydrogenase (ubiquinone) activity"/>
    <property type="evidence" value="ECO:0007669"/>
    <property type="project" value="InterPro"/>
</dbReference>
<feature type="region of interest" description="Disordered" evidence="4">
    <location>
        <begin position="1"/>
        <end position="83"/>
    </location>
</feature>
<dbReference type="SUPFAM" id="SSF55048">
    <property type="entry name" value="Probable ACP-binding domain of malonyl-CoA ACP transacylase"/>
    <property type="match status" value="1"/>
</dbReference>
<feature type="region of interest" description="Disordered" evidence="4">
    <location>
        <begin position="169"/>
        <end position="204"/>
    </location>
</feature>
<evidence type="ECO:0000259" key="5">
    <source>
        <dbReference type="SMART" id="SM00827"/>
    </source>
</evidence>
<evidence type="ECO:0000256" key="3">
    <source>
        <dbReference type="RuleBase" id="RU004464"/>
    </source>
</evidence>
<dbReference type="PANTHER" id="PTHR11995:SF14">
    <property type="entry name" value="NADH DEHYDROGENASE [UBIQUINONE] IRON-SULFUR PROTEIN 7, MITOCHONDRIAL"/>
    <property type="match status" value="1"/>
</dbReference>
<dbReference type="GO" id="GO:0045271">
    <property type="term" value="C:respiratory chain complex I"/>
    <property type="evidence" value="ECO:0007669"/>
    <property type="project" value="TreeGrafter"/>
</dbReference>
<accession>A0A8H3FDK5</accession>
<dbReference type="InterPro" id="IPR006138">
    <property type="entry name" value="NADH_UQ_OxRdtase_20Kd_su"/>
</dbReference>
<dbReference type="Gene3D" id="3.40.50.12280">
    <property type="match status" value="1"/>
</dbReference>
<feature type="compositionally biased region" description="Polar residues" evidence="4">
    <location>
        <begin position="35"/>
        <end position="46"/>
    </location>
</feature>
<dbReference type="InterPro" id="IPR001227">
    <property type="entry name" value="Ac_transferase_dom_sf"/>
</dbReference>
<gene>
    <name evidence="6" type="ORF">ALECFALPRED_000880</name>
</gene>
<keyword evidence="2 3" id="KW-0520">NAD</keyword>
<evidence type="ECO:0000256" key="2">
    <source>
        <dbReference type="ARBA" id="ARBA00023027"/>
    </source>
</evidence>
<dbReference type="GO" id="GO:0015990">
    <property type="term" value="P:electron transport coupled proton transport"/>
    <property type="evidence" value="ECO:0007669"/>
    <property type="project" value="TreeGrafter"/>
</dbReference>
<dbReference type="GO" id="GO:0048038">
    <property type="term" value="F:quinone binding"/>
    <property type="evidence" value="ECO:0007669"/>
    <property type="project" value="InterPro"/>
</dbReference>
<feature type="compositionally biased region" description="Polar residues" evidence="4">
    <location>
        <begin position="14"/>
        <end position="28"/>
    </location>
</feature>
<feature type="region of interest" description="Disordered" evidence="4">
    <location>
        <begin position="100"/>
        <end position="129"/>
    </location>
</feature>
<keyword evidence="7" id="KW-1185">Reference proteome</keyword>
<feature type="compositionally biased region" description="Basic and acidic residues" evidence="4">
    <location>
        <begin position="118"/>
        <end position="129"/>
    </location>
</feature>
<dbReference type="Pfam" id="PF00698">
    <property type="entry name" value="Acyl_transf_1"/>
    <property type="match status" value="1"/>
</dbReference>
<dbReference type="InterPro" id="IPR016035">
    <property type="entry name" value="Acyl_Trfase/lysoPLipase"/>
</dbReference>
<keyword evidence="3" id="KW-0411">Iron-sulfur</keyword>
<dbReference type="Proteomes" id="UP000664203">
    <property type="component" value="Unassembled WGS sequence"/>
</dbReference>
<dbReference type="InterPro" id="IPR006137">
    <property type="entry name" value="NADH_UbQ_OxRdtase-like_20kDa"/>
</dbReference>
<dbReference type="Pfam" id="PF01058">
    <property type="entry name" value="Oxidored_q6"/>
    <property type="match status" value="1"/>
</dbReference>
<dbReference type="SUPFAM" id="SSF52151">
    <property type="entry name" value="FabD/lysophospholipase-like"/>
    <property type="match status" value="1"/>
</dbReference>
<dbReference type="GO" id="GO:0046872">
    <property type="term" value="F:metal ion binding"/>
    <property type="evidence" value="ECO:0007669"/>
    <property type="project" value="UniProtKB-KW"/>
</dbReference>
<dbReference type="SUPFAM" id="SSF56770">
    <property type="entry name" value="HydA/Nqo6-like"/>
    <property type="match status" value="1"/>
</dbReference>
<name>A0A8H3FDK5_9LECA</name>
<feature type="compositionally biased region" description="Basic and acidic residues" evidence="4">
    <location>
        <begin position="192"/>
        <end position="204"/>
    </location>
</feature>
<dbReference type="NCBIfam" id="TIGR01957">
    <property type="entry name" value="nuoB_fam"/>
    <property type="match status" value="1"/>
</dbReference>
<dbReference type="HAMAP" id="MF_01356">
    <property type="entry name" value="NDH1_NuoB"/>
    <property type="match status" value="1"/>
</dbReference>
<feature type="domain" description="Malonyl-CoA:ACP transacylase (MAT)" evidence="5">
    <location>
        <begin position="354"/>
        <end position="688"/>
    </location>
</feature>
<dbReference type="AlphaFoldDB" id="A0A8H3FDK5"/>
<evidence type="ECO:0000256" key="1">
    <source>
        <dbReference type="ARBA" id="ARBA00009173"/>
    </source>
</evidence>
<dbReference type="EMBL" id="CAJPDR010000116">
    <property type="protein sequence ID" value="CAF9918891.1"/>
    <property type="molecule type" value="Genomic_DNA"/>
</dbReference>
<dbReference type="InterPro" id="IPR014043">
    <property type="entry name" value="Acyl_transferase_dom"/>
</dbReference>
<dbReference type="NCBIfam" id="NF005012">
    <property type="entry name" value="PRK06411.1"/>
    <property type="match status" value="1"/>
</dbReference>
<keyword evidence="3" id="KW-0408">Iron</keyword>
<evidence type="ECO:0000313" key="6">
    <source>
        <dbReference type="EMBL" id="CAF9918891.1"/>
    </source>
</evidence>